<feature type="chain" id="PRO_5007448425" description="Lipoprotein" evidence="1">
    <location>
        <begin position="28"/>
        <end position="80"/>
    </location>
</feature>
<evidence type="ECO:0000313" key="3">
    <source>
        <dbReference type="Proteomes" id="UP000070250"/>
    </source>
</evidence>
<feature type="signal peptide" evidence="1">
    <location>
        <begin position="1"/>
        <end position="27"/>
    </location>
</feature>
<accession>A0A127FDS8</accession>
<evidence type="ECO:0000256" key="1">
    <source>
        <dbReference type="SAM" id="SignalP"/>
    </source>
</evidence>
<organism evidence="2 3">
    <name type="scientific">Steroidobacter denitrificans</name>
    <dbReference type="NCBI Taxonomy" id="465721"/>
    <lineage>
        <taxon>Bacteria</taxon>
        <taxon>Pseudomonadati</taxon>
        <taxon>Pseudomonadota</taxon>
        <taxon>Gammaproteobacteria</taxon>
        <taxon>Steroidobacterales</taxon>
        <taxon>Steroidobacteraceae</taxon>
        <taxon>Steroidobacter</taxon>
    </lineage>
</organism>
<dbReference type="Proteomes" id="UP000070250">
    <property type="component" value="Chromosome"/>
</dbReference>
<dbReference type="RefSeq" id="WP_066921561.1">
    <property type="nucleotide sequence ID" value="NZ_CP011971.1"/>
</dbReference>
<dbReference type="EMBL" id="CP011971">
    <property type="protein sequence ID" value="AMN47851.1"/>
    <property type="molecule type" value="Genomic_DNA"/>
</dbReference>
<protein>
    <recommendedName>
        <fullName evidence="4">Lipoprotein</fullName>
    </recommendedName>
</protein>
<keyword evidence="3" id="KW-1185">Reference proteome</keyword>
<evidence type="ECO:0008006" key="4">
    <source>
        <dbReference type="Google" id="ProtNLM"/>
    </source>
</evidence>
<dbReference type="AlphaFoldDB" id="A0A127FDS8"/>
<proteinExistence type="predicted"/>
<dbReference type="KEGG" id="sdf:ACG33_12225"/>
<evidence type="ECO:0000313" key="2">
    <source>
        <dbReference type="EMBL" id="AMN47851.1"/>
    </source>
</evidence>
<name>A0A127FDS8_STEDE</name>
<dbReference type="OrthoDB" id="7066514at2"/>
<dbReference type="STRING" id="465721.ACG33_12225"/>
<reference evidence="2 3" key="1">
    <citation type="submission" date="2015-06" db="EMBL/GenBank/DDBJ databases">
        <title>A Comprehensive Approach to Explore the Metabolic and Phylogenetic Diversity of Bacterial Steroid Degradation in the Environment: Testosterone as an Example.</title>
        <authorList>
            <person name="Yang F.-C."/>
            <person name="Chen Y.-L."/>
            <person name="Yu C.-P."/>
            <person name="Tang S.-L."/>
            <person name="Wang P.-H."/>
            <person name="Ismail W."/>
            <person name="Wang C.-H."/>
            <person name="Yang C.-Y."/>
            <person name="Chiang Y.-R."/>
        </authorList>
    </citation>
    <scope>NUCLEOTIDE SEQUENCE [LARGE SCALE GENOMIC DNA]</scope>
    <source>
        <strain evidence="2 3">DSM 18526</strain>
    </source>
</reference>
<gene>
    <name evidence="2" type="ORF">ACG33_12225</name>
</gene>
<sequence>MIPFQRLGFMMFAWLLLAACGSSQAPASRDAEPADSPDVRETVLDDMVGTMDRAREVEDITRQHKQALDRALERAEGGDP</sequence>
<keyword evidence="1" id="KW-0732">Signal</keyword>
<dbReference type="PROSITE" id="PS51257">
    <property type="entry name" value="PROKAR_LIPOPROTEIN"/>
    <property type="match status" value="1"/>
</dbReference>